<organism evidence="2 3">
    <name type="scientific">Acinetobacter junii</name>
    <dbReference type="NCBI Taxonomy" id="40215"/>
    <lineage>
        <taxon>Bacteria</taxon>
        <taxon>Pseudomonadati</taxon>
        <taxon>Pseudomonadota</taxon>
        <taxon>Gammaproteobacteria</taxon>
        <taxon>Moraxellales</taxon>
        <taxon>Moraxellaceae</taxon>
        <taxon>Acinetobacter</taxon>
    </lineage>
</organism>
<dbReference type="Gene3D" id="3.30.700.10">
    <property type="entry name" value="Glycoprotein, Type 4 Pilin"/>
    <property type="match status" value="1"/>
</dbReference>
<keyword evidence="1" id="KW-0472">Membrane</keyword>
<dbReference type="InterPro" id="IPR045584">
    <property type="entry name" value="Pilin-like"/>
</dbReference>
<reference evidence="2 3" key="1">
    <citation type="submission" date="2018-04" db="EMBL/GenBank/DDBJ databases">
        <title>Acinetobacter junii Genome sequencing and assembly.</title>
        <authorList>
            <person name="Su J."/>
            <person name="Rensing C."/>
            <person name="Mazhar H.S."/>
        </authorList>
    </citation>
    <scope>NUCLEOTIDE SEQUENCE [LARGE SCALE GENOMIC DNA]</scope>
    <source>
        <strain evidence="2 3">SC22</strain>
    </source>
</reference>
<dbReference type="SUPFAM" id="SSF54523">
    <property type="entry name" value="Pili subunits"/>
    <property type="match status" value="1"/>
</dbReference>
<keyword evidence="1" id="KW-1133">Transmembrane helix</keyword>
<name>A0A365PHG7_ACIJU</name>
<sequence length="158" mass="16247">MVKGSKGVTLIELMIVIAIIGISAVALIPLGASWVAKTQVEKTQKLLVEAYNKAVTEAIKNPNGIRQTDTPPMVAKLTVTNGSSGAEGVINVKASDDSTVLWSAKFPATVSIALEAPSGSTCAALELNNNAARIGTTCTGGYIISRSGVSNVTVTAQF</sequence>
<evidence type="ECO:0000313" key="3">
    <source>
        <dbReference type="Proteomes" id="UP000253688"/>
    </source>
</evidence>
<dbReference type="Pfam" id="PF07963">
    <property type="entry name" value="N_methyl"/>
    <property type="match status" value="1"/>
</dbReference>
<evidence type="ECO:0000313" key="2">
    <source>
        <dbReference type="EMBL" id="RBA45232.1"/>
    </source>
</evidence>
<dbReference type="Proteomes" id="UP000253688">
    <property type="component" value="Unassembled WGS sequence"/>
</dbReference>
<evidence type="ECO:0000256" key="1">
    <source>
        <dbReference type="SAM" id="Phobius"/>
    </source>
</evidence>
<evidence type="ECO:0008006" key="4">
    <source>
        <dbReference type="Google" id="ProtNLM"/>
    </source>
</evidence>
<dbReference type="NCBIfam" id="TIGR02532">
    <property type="entry name" value="IV_pilin_GFxxxE"/>
    <property type="match status" value="1"/>
</dbReference>
<keyword evidence="1" id="KW-0812">Transmembrane</keyword>
<dbReference type="PROSITE" id="PS00409">
    <property type="entry name" value="PROKAR_NTER_METHYL"/>
    <property type="match status" value="1"/>
</dbReference>
<feature type="transmembrane region" description="Helical" evidence="1">
    <location>
        <begin position="13"/>
        <end position="36"/>
    </location>
</feature>
<dbReference type="InterPro" id="IPR012902">
    <property type="entry name" value="N_methyl_site"/>
</dbReference>
<comment type="caution">
    <text evidence="2">The sequence shown here is derived from an EMBL/GenBank/DDBJ whole genome shotgun (WGS) entry which is preliminary data.</text>
</comment>
<dbReference type="EMBL" id="QEWH01000073">
    <property type="protein sequence ID" value="RBA45232.1"/>
    <property type="molecule type" value="Genomic_DNA"/>
</dbReference>
<proteinExistence type="predicted"/>
<dbReference type="AlphaFoldDB" id="A0A365PHG7"/>
<protein>
    <recommendedName>
        <fullName evidence="4">Prepilin-type N-terminal cleavage/methylation domain-containing protein</fullName>
    </recommendedName>
</protein>
<dbReference type="RefSeq" id="WP_112986464.1">
    <property type="nucleotide sequence ID" value="NZ_CP131470.1"/>
</dbReference>
<gene>
    <name evidence="2" type="ORF">DC346_12420</name>
</gene>
<accession>A0A365PHG7</accession>